<evidence type="ECO:0000256" key="1">
    <source>
        <dbReference type="SAM" id="MobiDB-lite"/>
    </source>
</evidence>
<feature type="transmembrane region" description="Helical" evidence="2">
    <location>
        <begin position="20"/>
        <end position="43"/>
    </location>
</feature>
<dbReference type="Pfam" id="PF07103">
    <property type="entry name" value="DUF1365"/>
    <property type="match status" value="1"/>
</dbReference>
<evidence type="ECO:0000313" key="4">
    <source>
        <dbReference type="Proteomes" id="UP000070121"/>
    </source>
</evidence>
<keyword evidence="2" id="KW-0472">Membrane</keyword>
<proteinExistence type="predicted"/>
<evidence type="ECO:0000313" key="3">
    <source>
        <dbReference type="EMBL" id="KXH40936.1"/>
    </source>
</evidence>
<sequence length="681" mass="75413">MPAAAAAAPGLQPLTLLAGFTYYSLLGTYLDTALLLLFTTYRNTHLLAALLSPYISPRSLRNQLLLLPGFVLGFIFLQLSRFLLGLNTTTETGTTTRWTRTVVKPLLIPCTTTHRRTFPEKHAFVYSYLVVGIPVGWKGNYAGMVSCDVDKAGWWLSWFSLAPRTAGRAWFHVDPADYLERGNGHLGLRGKLDAYLTSQGADPAQYPNAYLVTAARFLGYHFNPVSFWYLYSRDRELTAMVLEVNNTFDERRMYFLTTDAVPLGQRLDDEKGTAESISQEAGAESPAGAAKKTQQQQQVRMTKTWPKDFHVSPFNSRKGSYALSATDFFPPPGTAAAAGTGVAGTDYAYTLDSTITLSSSKHHPKIVARLFNSAPAIDPGTMTFLPKLIFLCRWWWVGFVTFPRIVKEAAVLSLRKGLHVWFRPEPLKESIGRKADATESRLEPVFRAYLRHLVAQSTAAIAVTYIPAGISTAAVAGTGGGGTTETMLSPAAKKNPKRAEHLDIKVLTPVFYTRFVRYAHDLEAICCEFQDNGTLWISQPEVLPKLILKKPAPPLKTTNVLDYIYFRAIRALRQRPDGIERPLTSAPKNPEAGKDGGRRRGDGAGVQKVDIRDFRISSMDGFVLAQTDRQTRSAYRSLVLRSFLADRLALGSVELLDLQHLILRAGVAWVLSSTVAPLMRL</sequence>
<keyword evidence="2" id="KW-1133">Transmembrane helix</keyword>
<dbReference type="OrthoDB" id="3340520at2759"/>
<feature type="compositionally biased region" description="Basic and acidic residues" evidence="1">
    <location>
        <begin position="591"/>
        <end position="602"/>
    </location>
</feature>
<feature type="transmembrane region" description="Helical" evidence="2">
    <location>
        <begin position="64"/>
        <end position="84"/>
    </location>
</feature>
<protein>
    <recommendedName>
        <fullName evidence="5">Cyclopropane-fatty-acyl-phospholipid synthase</fullName>
    </recommendedName>
</protein>
<dbReference type="PANTHER" id="PTHR33973">
    <property type="entry name" value="OS07G0153300 PROTEIN"/>
    <property type="match status" value="1"/>
</dbReference>
<evidence type="ECO:0008006" key="5">
    <source>
        <dbReference type="Google" id="ProtNLM"/>
    </source>
</evidence>
<name>A0A135SYG4_9PEZI</name>
<keyword evidence="4" id="KW-1185">Reference proteome</keyword>
<evidence type="ECO:0000256" key="2">
    <source>
        <dbReference type="SAM" id="Phobius"/>
    </source>
</evidence>
<reference evidence="3 4" key="1">
    <citation type="submission" date="2014-02" db="EMBL/GenBank/DDBJ databases">
        <title>The genome sequence of Colletotrichum salicis CBS 607.94.</title>
        <authorList>
            <person name="Baroncelli R."/>
            <person name="Thon M.R."/>
        </authorList>
    </citation>
    <scope>NUCLEOTIDE SEQUENCE [LARGE SCALE GENOMIC DNA]</scope>
    <source>
        <strain evidence="3 4">CBS 607.94</strain>
    </source>
</reference>
<feature type="region of interest" description="Disordered" evidence="1">
    <location>
        <begin position="579"/>
        <end position="604"/>
    </location>
</feature>
<dbReference type="Proteomes" id="UP000070121">
    <property type="component" value="Unassembled WGS sequence"/>
</dbReference>
<organism evidence="3 4">
    <name type="scientific">Colletotrichum salicis</name>
    <dbReference type="NCBI Taxonomy" id="1209931"/>
    <lineage>
        <taxon>Eukaryota</taxon>
        <taxon>Fungi</taxon>
        <taxon>Dikarya</taxon>
        <taxon>Ascomycota</taxon>
        <taxon>Pezizomycotina</taxon>
        <taxon>Sordariomycetes</taxon>
        <taxon>Hypocreomycetidae</taxon>
        <taxon>Glomerellales</taxon>
        <taxon>Glomerellaceae</taxon>
        <taxon>Colletotrichum</taxon>
        <taxon>Colletotrichum acutatum species complex</taxon>
    </lineage>
</organism>
<feature type="region of interest" description="Disordered" evidence="1">
    <location>
        <begin position="266"/>
        <end position="297"/>
    </location>
</feature>
<comment type="caution">
    <text evidence="3">The sequence shown here is derived from an EMBL/GenBank/DDBJ whole genome shotgun (WGS) entry which is preliminary data.</text>
</comment>
<dbReference type="InterPro" id="IPR010775">
    <property type="entry name" value="DUF1365"/>
</dbReference>
<dbReference type="AlphaFoldDB" id="A0A135SYG4"/>
<gene>
    <name evidence="3" type="ORF">CSAL01_09554</name>
</gene>
<accession>A0A135SYG4</accession>
<keyword evidence="2" id="KW-0812">Transmembrane</keyword>
<dbReference type="EMBL" id="JFFI01002179">
    <property type="protein sequence ID" value="KXH40936.1"/>
    <property type="molecule type" value="Genomic_DNA"/>
</dbReference>
<dbReference type="PANTHER" id="PTHR33973:SF4">
    <property type="entry name" value="OS07G0153300 PROTEIN"/>
    <property type="match status" value="1"/>
</dbReference>